<dbReference type="GO" id="GO:0016787">
    <property type="term" value="F:hydrolase activity"/>
    <property type="evidence" value="ECO:0007669"/>
    <property type="project" value="UniProtKB-UniRule"/>
</dbReference>
<dbReference type="AlphaFoldDB" id="A0A2M6UJN7"/>
<feature type="short sequence motif" description="DGA/G" evidence="2">
    <location>
        <begin position="182"/>
        <end position="184"/>
    </location>
</feature>
<dbReference type="InterPro" id="IPR002641">
    <property type="entry name" value="PNPLA_dom"/>
</dbReference>
<keyword evidence="1 2" id="KW-0443">Lipid metabolism</keyword>
<dbReference type="PANTHER" id="PTHR24138:SF10">
    <property type="entry name" value="PHOSPHOLIPASE A2"/>
    <property type="match status" value="1"/>
</dbReference>
<evidence type="ECO:0000259" key="3">
    <source>
        <dbReference type="PROSITE" id="PS51635"/>
    </source>
</evidence>
<dbReference type="Proteomes" id="UP000228930">
    <property type="component" value="Unassembled WGS sequence"/>
</dbReference>
<keyword evidence="2" id="KW-0442">Lipid degradation</keyword>
<organism evidence="4 5">
    <name type="scientific">Bradyrhizobium nitroreducens</name>
    <dbReference type="NCBI Taxonomy" id="709803"/>
    <lineage>
        <taxon>Bacteria</taxon>
        <taxon>Pseudomonadati</taxon>
        <taxon>Pseudomonadota</taxon>
        <taxon>Alphaproteobacteria</taxon>
        <taxon>Hyphomicrobiales</taxon>
        <taxon>Nitrobacteraceae</taxon>
        <taxon>Bradyrhizobium</taxon>
    </lineage>
</organism>
<dbReference type="CDD" id="cd07199">
    <property type="entry name" value="Pat17_PNPLA8_PNPLA9_like"/>
    <property type="match status" value="1"/>
</dbReference>
<feature type="active site" description="Nucleophile" evidence="2">
    <location>
        <position position="44"/>
    </location>
</feature>
<dbReference type="PANTHER" id="PTHR24138">
    <property type="entry name" value="INTRACELLLAR PHOSPHOLIPASE A FAMILY"/>
    <property type="match status" value="1"/>
</dbReference>
<gene>
    <name evidence="4" type="ORF">TSA1_31485</name>
</gene>
<sequence>MSFQILALSGGGYRGLFTSAILAKLEQQAKRPIGDCFDLITGTSIGGVIALGLGLGKSAESIQKMFLDHGEEIFTRGEPPRWRPAKWKALWSQWRGPKYDGSVLREKIEQVVGKSTRLGDARTRLLIPSVNMTKGSVQMFKTAHHANFMNDCKLLAADVAMATAAAPLYFPMAKIDNSNFIDGGVVANAPDMCAVHEAIHFLNQKIEDISVLSIGTTTSKFSLPSSLGRNFGQKLWLENNRLISTILSSQQQLVDFMLKHQLGPRYVRFDAQPSHEQVSDLGLDLATASRRQTLLGMADGCYQALSNDPQVITMLAHRPPAPKFYH</sequence>
<evidence type="ECO:0000313" key="5">
    <source>
        <dbReference type="Proteomes" id="UP000228930"/>
    </source>
</evidence>
<dbReference type="InterPro" id="IPR016035">
    <property type="entry name" value="Acyl_Trfase/lysoPLipase"/>
</dbReference>
<name>A0A2M6UJN7_9BRAD</name>
<evidence type="ECO:0000256" key="2">
    <source>
        <dbReference type="PROSITE-ProRule" id="PRU01161"/>
    </source>
</evidence>
<dbReference type="PROSITE" id="PS51635">
    <property type="entry name" value="PNPLA"/>
    <property type="match status" value="1"/>
</dbReference>
<keyword evidence="5" id="KW-1185">Reference proteome</keyword>
<evidence type="ECO:0000313" key="4">
    <source>
        <dbReference type="EMBL" id="PIT04771.1"/>
    </source>
</evidence>
<feature type="short sequence motif" description="GXSXG" evidence="2">
    <location>
        <begin position="42"/>
        <end position="46"/>
    </location>
</feature>
<dbReference type="RefSeq" id="WP_100179893.1">
    <property type="nucleotide sequence ID" value="NZ_LFJC01000003.1"/>
</dbReference>
<feature type="short sequence motif" description="GXGXXG" evidence="2">
    <location>
        <begin position="10"/>
        <end position="15"/>
    </location>
</feature>
<feature type="domain" description="PNPLA" evidence="3">
    <location>
        <begin position="6"/>
        <end position="195"/>
    </location>
</feature>
<dbReference type="GO" id="GO:0016042">
    <property type="term" value="P:lipid catabolic process"/>
    <property type="evidence" value="ECO:0007669"/>
    <property type="project" value="UniProtKB-UniRule"/>
</dbReference>
<protein>
    <recommendedName>
        <fullName evidence="3">PNPLA domain-containing protein</fullName>
    </recommendedName>
</protein>
<keyword evidence="2" id="KW-0378">Hydrolase</keyword>
<accession>A0A2M6UJN7</accession>
<dbReference type="InterPro" id="IPR047156">
    <property type="entry name" value="Teg/CotR/CapV-like"/>
</dbReference>
<proteinExistence type="predicted"/>
<evidence type="ECO:0000256" key="1">
    <source>
        <dbReference type="ARBA" id="ARBA00023098"/>
    </source>
</evidence>
<dbReference type="NCBIfam" id="NF041079">
    <property type="entry name" value="CBASS_lipase"/>
    <property type="match status" value="1"/>
</dbReference>
<dbReference type="Pfam" id="PF01734">
    <property type="entry name" value="Patatin"/>
    <property type="match status" value="1"/>
</dbReference>
<dbReference type="SUPFAM" id="SSF52151">
    <property type="entry name" value="FabD/lysophospholipase-like"/>
    <property type="match status" value="1"/>
</dbReference>
<dbReference type="EMBL" id="LFJC01000003">
    <property type="protein sequence ID" value="PIT04771.1"/>
    <property type="molecule type" value="Genomic_DNA"/>
</dbReference>
<comment type="caution">
    <text evidence="4">The sequence shown here is derived from an EMBL/GenBank/DDBJ whole genome shotgun (WGS) entry which is preliminary data.</text>
</comment>
<feature type="active site" description="Proton acceptor" evidence="2">
    <location>
        <position position="182"/>
    </location>
</feature>
<reference evidence="4 5" key="1">
    <citation type="submission" date="2015-06" db="EMBL/GenBank/DDBJ databases">
        <title>Comparative genome analysis of nirS-carrying Bradyrhizobium sp. strains.</title>
        <authorList>
            <person name="Ishii S."/>
            <person name="Jang J."/>
            <person name="Nishizawa T."/>
            <person name="Senoo K."/>
        </authorList>
    </citation>
    <scope>NUCLEOTIDE SEQUENCE [LARGE SCALE GENOMIC DNA]</scope>
    <source>
        <strain evidence="4 5">TSA1</strain>
    </source>
</reference>
<dbReference type="Gene3D" id="3.40.1090.10">
    <property type="entry name" value="Cytosolic phospholipase A2 catalytic domain"/>
    <property type="match status" value="1"/>
</dbReference>